<dbReference type="InterPro" id="IPR036322">
    <property type="entry name" value="WD40_repeat_dom_sf"/>
</dbReference>
<sequence length="630" mass="69999">MSRGSCCRPGGFHHRDAAAGAAVGAEEGLPAEAQRQCGGSASGRRRPRLVYQIFLSLGPADVLAAGLVCRQWQAVSRDEFLWREQFYRYYQVARDVPRHPAATSWYEEFQRLYDAVPCVEVQTLKEHTDQVLHLSFSHSGYQFASCSKDCTVKIWNNDLTISLLHSADMRPYNWSYTQFSQFNQDDSLLLASGVFLGPHNSSSGEIAVISLDTFVLLSRVRNKPYDVFGCWLTETSLISGNLHRIGDITSCSVLWLNNAFQVRAGRAPAASAPSSARCPPPCAPPQDVESENVNVVKRLFKIQNLNASTIRTVMVADCSRFDSPDLLLDAGDPAGPPCRVFDLGIEDEDEDEEAASPGPTRAKEGLRRLLDGILEGGAQPPLSERALETKVAELLAQGRTKPPERGTAGALNKLLIFTTGCLTYSPHQIGIKQILPHQMTTAGPVLGEGRGSDAFFDSLDHVIDVHGHIIGMGLSPDNRYLYVNSRAWPSGSVVADPMQPPPIAEEIDLLVFDLKTMREVKRALRAHRAYTPNDECFFIFLDVSRDFVASGAEDRHGYIWDRHYNICLAKLRHQDVVNSVVFSPQEQELLLTASDDATIKAWRSPRTVRVHQAPRPRPRPFFSWFASQRR</sequence>
<dbReference type="InterPro" id="IPR001810">
    <property type="entry name" value="F-box_dom"/>
</dbReference>
<dbReference type="Pfam" id="PF12937">
    <property type="entry name" value="F-box-like"/>
    <property type="match status" value="1"/>
</dbReference>
<dbReference type="PANTHER" id="PTHR20995">
    <property type="entry name" value="F-BOX/WD REPEAT-CONTAINING PROTEIN 5"/>
    <property type="match status" value="1"/>
</dbReference>
<evidence type="ECO:0000313" key="3">
    <source>
        <dbReference type="Proteomes" id="UP001652624"/>
    </source>
</evidence>
<dbReference type="Proteomes" id="UP001652624">
    <property type="component" value="Chromosome 10"/>
</dbReference>
<dbReference type="Gene3D" id="1.20.1280.50">
    <property type="match status" value="1"/>
</dbReference>
<dbReference type="PANTHER" id="PTHR20995:SF17">
    <property type="entry name" value="F-BOX_WD REPEAT-CONTAINING PROTEIN 5"/>
    <property type="match status" value="1"/>
</dbReference>
<evidence type="ECO:0000313" key="4">
    <source>
        <dbReference type="RefSeq" id="XP_060055391.1"/>
    </source>
</evidence>
<proteinExistence type="predicted"/>
<evidence type="ECO:0000256" key="1">
    <source>
        <dbReference type="PROSITE-ProRule" id="PRU00221"/>
    </source>
</evidence>
<dbReference type="PROSITE" id="PS50082">
    <property type="entry name" value="WD_REPEATS_2"/>
    <property type="match status" value="2"/>
</dbReference>
<keyword evidence="3" id="KW-1185">Reference proteome</keyword>
<reference evidence="4" key="1">
    <citation type="submission" date="2025-08" db="UniProtKB">
        <authorList>
            <consortium name="RefSeq"/>
        </authorList>
    </citation>
    <scope>IDENTIFICATION</scope>
</reference>
<dbReference type="Gene3D" id="2.130.10.10">
    <property type="entry name" value="YVTN repeat-like/Quinoprotein amine dehydrogenase"/>
    <property type="match status" value="2"/>
</dbReference>
<protein>
    <submittedName>
        <fullName evidence="4">F-box/WD repeat-containing protein 5 isoform X1</fullName>
    </submittedName>
</protein>
<name>A0ABM3Y2U9_ERIEU</name>
<feature type="repeat" description="WD" evidence="1">
    <location>
        <begin position="570"/>
        <end position="602"/>
    </location>
</feature>
<dbReference type="SUPFAM" id="SSF50978">
    <property type="entry name" value="WD40 repeat-like"/>
    <property type="match status" value="1"/>
</dbReference>
<dbReference type="RefSeq" id="XP_060055391.1">
    <property type="nucleotide sequence ID" value="XM_060199408.1"/>
</dbReference>
<feature type="repeat" description="WD" evidence="1">
    <location>
        <begin position="124"/>
        <end position="156"/>
    </location>
</feature>
<dbReference type="Pfam" id="PF00400">
    <property type="entry name" value="WD40"/>
    <property type="match status" value="2"/>
</dbReference>
<dbReference type="InterPro" id="IPR042508">
    <property type="entry name" value="FBXW5"/>
</dbReference>
<dbReference type="InterPro" id="IPR001680">
    <property type="entry name" value="WD40_rpt"/>
</dbReference>
<dbReference type="InterPro" id="IPR015943">
    <property type="entry name" value="WD40/YVTN_repeat-like_dom_sf"/>
</dbReference>
<organism evidence="3 4">
    <name type="scientific">Erinaceus europaeus</name>
    <name type="common">Western European hedgehog</name>
    <dbReference type="NCBI Taxonomy" id="9365"/>
    <lineage>
        <taxon>Eukaryota</taxon>
        <taxon>Metazoa</taxon>
        <taxon>Chordata</taxon>
        <taxon>Craniata</taxon>
        <taxon>Vertebrata</taxon>
        <taxon>Euteleostomi</taxon>
        <taxon>Mammalia</taxon>
        <taxon>Eutheria</taxon>
        <taxon>Laurasiatheria</taxon>
        <taxon>Eulipotyphla</taxon>
        <taxon>Erinaceidae</taxon>
        <taxon>Erinaceinae</taxon>
        <taxon>Erinaceus</taxon>
    </lineage>
</organism>
<gene>
    <name evidence="4" type="primary">FBXW5</name>
</gene>
<dbReference type="GeneID" id="103112097"/>
<dbReference type="InterPro" id="IPR036047">
    <property type="entry name" value="F-box-like_dom_sf"/>
</dbReference>
<dbReference type="SMART" id="SM00320">
    <property type="entry name" value="WD40"/>
    <property type="match status" value="3"/>
</dbReference>
<feature type="domain" description="F-box" evidence="2">
    <location>
        <begin position="50"/>
        <end position="86"/>
    </location>
</feature>
<evidence type="ECO:0000259" key="2">
    <source>
        <dbReference type="Pfam" id="PF12937"/>
    </source>
</evidence>
<dbReference type="SUPFAM" id="SSF81383">
    <property type="entry name" value="F-box domain"/>
    <property type="match status" value="1"/>
</dbReference>
<dbReference type="PROSITE" id="PS50294">
    <property type="entry name" value="WD_REPEATS_REGION"/>
    <property type="match status" value="2"/>
</dbReference>
<keyword evidence="1" id="KW-0853">WD repeat</keyword>
<accession>A0ABM3Y2U9</accession>